<dbReference type="Proteomes" id="UP000261875">
    <property type="component" value="Chromosome"/>
</dbReference>
<dbReference type="RefSeq" id="WP_119797503.1">
    <property type="nucleotide sequence ID" value="NZ_CP021659.1"/>
</dbReference>
<dbReference type="AlphaFoldDB" id="A0A2U8I5Y2"/>
<protein>
    <submittedName>
        <fullName evidence="1">Uncharacterized protein</fullName>
    </submittedName>
</protein>
<sequence>MKKALASFLGIRVKKNKTVLVAESSTEGGYSNSVVESLPEAGSSGTAIVGENRTKFIAIFTEILLDPNSSAPRQRSSPACCLIAHKQRKWEDYFSSKSKALA</sequence>
<accession>A0A2U8I5Y2</accession>
<proteinExistence type="predicted"/>
<dbReference type="KEGG" id="fsm:CCS41_08860"/>
<organism evidence="1 2">
    <name type="scientific">Candidatus Fukatsuia symbiotica</name>
    <dbReference type="NCBI Taxonomy" id="1878942"/>
    <lineage>
        <taxon>Bacteria</taxon>
        <taxon>Pseudomonadati</taxon>
        <taxon>Pseudomonadota</taxon>
        <taxon>Gammaproteobacteria</taxon>
        <taxon>Enterobacterales</taxon>
        <taxon>Yersiniaceae</taxon>
        <taxon>Candidatus Fukatsuia</taxon>
    </lineage>
</organism>
<evidence type="ECO:0000313" key="1">
    <source>
        <dbReference type="EMBL" id="AWK14560.1"/>
    </source>
</evidence>
<reference evidence="1 2" key="1">
    <citation type="submission" date="2017-05" db="EMBL/GenBank/DDBJ databases">
        <title>Genome sequence of Candidatus Fukatsuia symbiotica and Candidatus Hamiltonella defensa from Acyrthosiphon pisum strain 5D.</title>
        <authorList>
            <person name="Patel V.A."/>
            <person name="Chevignon G."/>
            <person name="Russell J.A."/>
            <person name="Oliver K.M."/>
        </authorList>
    </citation>
    <scope>NUCLEOTIDE SEQUENCE [LARGE SCALE GENOMIC DNA]</scope>
    <source>
        <strain evidence="1 2">5D</strain>
    </source>
</reference>
<dbReference type="EMBL" id="CP021659">
    <property type="protein sequence ID" value="AWK14560.1"/>
    <property type="molecule type" value="Genomic_DNA"/>
</dbReference>
<evidence type="ECO:0000313" key="2">
    <source>
        <dbReference type="Proteomes" id="UP000261875"/>
    </source>
</evidence>
<name>A0A2U8I5Y2_9GAMM</name>
<keyword evidence="2" id="KW-1185">Reference proteome</keyword>
<gene>
    <name evidence="1" type="ORF">CCS41_08860</name>
</gene>